<evidence type="ECO:0000313" key="2">
    <source>
        <dbReference type="Proteomes" id="UP000463700"/>
    </source>
</evidence>
<dbReference type="AlphaFoldDB" id="A0A6N6WCR2"/>
<comment type="caution">
    <text evidence="1">The sequence shown here is derived from an EMBL/GenBank/DDBJ whole genome shotgun (WGS) entry which is preliminary data.</text>
</comment>
<dbReference type="Proteomes" id="UP000463700">
    <property type="component" value="Unassembled WGS sequence"/>
</dbReference>
<dbReference type="EMBL" id="VOSW01000033">
    <property type="protein sequence ID" value="KAE8758442.1"/>
    <property type="molecule type" value="Genomic_DNA"/>
</dbReference>
<organism evidence="1 2">
    <name type="scientific">Paraburkholderia madseniana</name>
    <dbReference type="NCBI Taxonomy" id="2599607"/>
    <lineage>
        <taxon>Bacteria</taxon>
        <taxon>Pseudomonadati</taxon>
        <taxon>Pseudomonadota</taxon>
        <taxon>Betaproteobacteria</taxon>
        <taxon>Burkholderiales</taxon>
        <taxon>Burkholderiaceae</taxon>
        <taxon>Paraburkholderia</taxon>
    </lineage>
</organism>
<sequence length="129" mass="14098">MCLPLRFAELPWLDARRQEEAASQAVVPQTDSDVSNAAANVMINVRIFERPSAHVLIIAWREAGRCCYSEQRWERTKASEAGVCALSGEAIAPGQPVFKPVGDPAPLNQKARIAESSVRDIVEPDDVLA</sequence>
<dbReference type="Pfam" id="PF11811">
    <property type="entry name" value="DUF3331"/>
    <property type="match status" value="1"/>
</dbReference>
<dbReference type="OrthoDB" id="9152922at2"/>
<evidence type="ECO:0000313" key="1">
    <source>
        <dbReference type="EMBL" id="KAE8758442.1"/>
    </source>
</evidence>
<proteinExistence type="predicted"/>
<name>A0A6N6WCR2_9BURK</name>
<reference evidence="1 2" key="1">
    <citation type="journal article" date="2020" name="Int. J. Syst. Evol. Microbiol.">
        <title>Paraburkholderia madseniana sp. nov., a phenolic acid-degrading bacterium isolated from acidic forest soil.</title>
        <authorList>
            <person name="Wilhelm R.C."/>
            <person name="Murphy S.J.L."/>
            <person name="Feriancek N.M."/>
            <person name="Karasz D.C."/>
            <person name="DeRito C.M."/>
            <person name="Newman J.D."/>
            <person name="Buckley D.H."/>
        </authorList>
    </citation>
    <scope>NUCLEOTIDE SEQUENCE [LARGE SCALE GENOMIC DNA]</scope>
    <source>
        <strain evidence="1 2">RP11</strain>
    </source>
</reference>
<dbReference type="InterPro" id="IPR021769">
    <property type="entry name" value="DUF3331"/>
</dbReference>
<accession>A0A6N6WCR2</accession>
<protein>
    <submittedName>
        <fullName evidence="1">DUF3331 domain-containing protein</fullName>
    </submittedName>
</protein>
<gene>
    <name evidence="1" type="ORF">FSO04_18820</name>
</gene>